<keyword evidence="3" id="KW-1185">Reference proteome</keyword>
<evidence type="ECO:0008006" key="4">
    <source>
        <dbReference type="Google" id="ProtNLM"/>
    </source>
</evidence>
<comment type="caution">
    <text evidence="2">The sequence shown here is derived from an EMBL/GenBank/DDBJ whole genome shotgun (WGS) entry which is preliminary data.</text>
</comment>
<feature type="signal peptide" evidence="1">
    <location>
        <begin position="1"/>
        <end position="21"/>
    </location>
</feature>
<dbReference type="RefSeq" id="WP_069718895.1">
    <property type="nucleotide sequence ID" value="NZ_MJEH01000064.1"/>
</dbReference>
<evidence type="ECO:0000256" key="1">
    <source>
        <dbReference type="SAM" id="SignalP"/>
    </source>
</evidence>
<dbReference type="EMBL" id="MJEH01000064">
    <property type="protein sequence ID" value="OEH91128.1"/>
    <property type="molecule type" value="Genomic_DNA"/>
</dbReference>
<accession>A0A1E5LAK5</accession>
<dbReference type="Proteomes" id="UP000095209">
    <property type="component" value="Unassembled WGS sequence"/>
</dbReference>
<reference evidence="2 3" key="1">
    <citation type="submission" date="2016-08" db="EMBL/GenBank/DDBJ databases">
        <title>Genome of Bacillus solimangrovi GH2-4.</title>
        <authorList>
            <person name="Lim S."/>
            <person name="Kim B.-C."/>
        </authorList>
    </citation>
    <scope>NUCLEOTIDE SEQUENCE [LARGE SCALE GENOMIC DNA]</scope>
    <source>
        <strain evidence="2 3">GH2-4</strain>
    </source>
</reference>
<dbReference type="AlphaFoldDB" id="A0A1E5LAK5"/>
<keyword evidence="1" id="KW-0732">Signal</keyword>
<proteinExistence type="predicted"/>
<feature type="chain" id="PRO_5039136464" description="Lipoprotein" evidence="1">
    <location>
        <begin position="22"/>
        <end position="174"/>
    </location>
</feature>
<organism evidence="2 3">
    <name type="scientific">Bacillus solimangrovi</name>
    <dbReference type="NCBI Taxonomy" id="1305675"/>
    <lineage>
        <taxon>Bacteria</taxon>
        <taxon>Bacillati</taxon>
        <taxon>Bacillota</taxon>
        <taxon>Bacilli</taxon>
        <taxon>Bacillales</taxon>
        <taxon>Bacillaceae</taxon>
        <taxon>Bacillus</taxon>
    </lineage>
</organism>
<evidence type="ECO:0000313" key="2">
    <source>
        <dbReference type="EMBL" id="OEH91128.1"/>
    </source>
</evidence>
<evidence type="ECO:0000313" key="3">
    <source>
        <dbReference type="Proteomes" id="UP000095209"/>
    </source>
</evidence>
<protein>
    <recommendedName>
        <fullName evidence="4">Lipoprotein</fullName>
    </recommendedName>
</protein>
<gene>
    <name evidence="2" type="ORF">BFG57_07085</name>
</gene>
<name>A0A1E5LAK5_9BACI</name>
<sequence length="174" mass="19849">MKKRFITLLLGSLLVLNLGCTNDSTENFVTETKRTNQNNKETTDLLYKGNGVKIKEVDGWEKVKESKEEDPWLVEFQHISGEGNLVLSEVSSDLSKDEIITEFQKSRPHMVGIDRFDGGFFFGIEQESHKYGKTFIKQIEDRKIVVTFLLTLEGKDIIISREVMDSVVDGITKN</sequence>